<dbReference type="GO" id="GO:0012507">
    <property type="term" value="C:ER to Golgi transport vesicle membrane"/>
    <property type="evidence" value="ECO:0007669"/>
    <property type="project" value="TreeGrafter"/>
</dbReference>
<dbReference type="STRING" id="45607.A0A2T0FHU7"/>
<dbReference type="Gene3D" id="1.20.5.110">
    <property type="match status" value="1"/>
</dbReference>
<keyword evidence="15" id="KW-1185">Reference proteome</keyword>
<reference evidence="14 15" key="1">
    <citation type="submission" date="2017-04" db="EMBL/GenBank/DDBJ databases">
        <title>Genome sequencing of [Candida] sorbophila.</title>
        <authorList>
            <person name="Ahn J.O."/>
        </authorList>
    </citation>
    <scope>NUCLEOTIDE SEQUENCE [LARGE SCALE GENOMIC DNA]</scope>
    <source>
        <strain evidence="14 15">DS02</strain>
    </source>
</reference>
<evidence type="ECO:0000256" key="12">
    <source>
        <dbReference type="PIRNR" id="PIRNR028865"/>
    </source>
</evidence>
<evidence type="ECO:0000256" key="3">
    <source>
        <dbReference type="ARBA" id="ARBA00022448"/>
    </source>
</evidence>
<accession>A0A2T0FHU7</accession>
<dbReference type="GeneID" id="36515940"/>
<keyword evidence="8" id="KW-0333">Golgi apparatus</keyword>
<dbReference type="GO" id="GO:0031902">
    <property type="term" value="C:late endosome membrane"/>
    <property type="evidence" value="ECO:0007669"/>
    <property type="project" value="TreeGrafter"/>
</dbReference>
<keyword evidence="3 12" id="KW-0813">Transport</keyword>
<evidence type="ECO:0000256" key="7">
    <source>
        <dbReference type="ARBA" id="ARBA00022989"/>
    </source>
</evidence>
<evidence type="ECO:0000313" key="15">
    <source>
        <dbReference type="Proteomes" id="UP000238350"/>
    </source>
</evidence>
<keyword evidence="5" id="KW-0931">ER-Golgi transport</keyword>
<evidence type="ECO:0000256" key="9">
    <source>
        <dbReference type="ARBA" id="ARBA00023136"/>
    </source>
</evidence>
<dbReference type="EMBL" id="NDIQ01000021">
    <property type="protein sequence ID" value="PRT54572.1"/>
    <property type="molecule type" value="Genomic_DNA"/>
</dbReference>
<evidence type="ECO:0000256" key="5">
    <source>
        <dbReference type="ARBA" id="ARBA00022892"/>
    </source>
</evidence>
<dbReference type="GO" id="GO:0005484">
    <property type="term" value="F:SNAP receptor activity"/>
    <property type="evidence" value="ECO:0007669"/>
    <property type="project" value="InterPro"/>
</dbReference>
<evidence type="ECO:0000256" key="2">
    <source>
        <dbReference type="ARBA" id="ARBA00004409"/>
    </source>
</evidence>
<protein>
    <recommendedName>
        <fullName evidence="11 12">Protein transport protein BOS1</fullName>
    </recommendedName>
</protein>
<dbReference type="PANTHER" id="PTHR21230">
    <property type="entry name" value="VESICLE TRANSPORT V-SNARE PROTEIN VTI1-RELATED"/>
    <property type="match status" value="1"/>
</dbReference>
<comment type="subcellular location">
    <subcellularLocation>
        <location evidence="1">Endoplasmic reticulum membrane</location>
        <topology evidence="1">Single-pass type IV membrane protein</topology>
    </subcellularLocation>
    <subcellularLocation>
        <location evidence="2">Golgi apparatus membrane</location>
        <topology evidence="2">Single-pass type IV membrane protein</topology>
    </subcellularLocation>
</comment>
<sequence>MNSLYNHAVKQLKQVKNELDRLEVAPRDAPLALIGQISASLTSFQRTLDSYAAAAAKEVDGEKKQTATERLTNFRSELQTSRDRLKNLKAAQDDAIASHNRQELFARRPQTDAGMNPYAAGPASDISREQGLAREGDVLSRAGQQLDEFIERGRHALGDLSDQNEMLRGTQQTFRKAAATLGLSQETIRIVERRAREDKWIFYGGAATMFALFYLIVRWLR</sequence>
<dbReference type="InterPro" id="IPR027027">
    <property type="entry name" value="GOSR2/Membrin/Bos1"/>
</dbReference>
<dbReference type="OrthoDB" id="158360at2759"/>
<evidence type="ECO:0000256" key="4">
    <source>
        <dbReference type="ARBA" id="ARBA00022692"/>
    </source>
</evidence>
<keyword evidence="4 13" id="KW-0812">Transmembrane</keyword>
<evidence type="ECO:0000256" key="11">
    <source>
        <dbReference type="ARBA" id="ARBA00040957"/>
    </source>
</evidence>
<keyword evidence="7 13" id="KW-1133">Transmembrane helix</keyword>
<keyword evidence="6 12" id="KW-0653">Protein transport</keyword>
<dbReference type="Proteomes" id="UP000238350">
    <property type="component" value="Unassembled WGS sequence"/>
</dbReference>
<dbReference type="RefSeq" id="XP_024664517.1">
    <property type="nucleotide sequence ID" value="XM_024808749.1"/>
</dbReference>
<evidence type="ECO:0000313" key="14">
    <source>
        <dbReference type="EMBL" id="PRT54572.1"/>
    </source>
</evidence>
<organism evidence="14 15">
    <name type="scientific">Wickerhamiella sorbophila</name>
    <dbReference type="NCBI Taxonomy" id="45607"/>
    <lineage>
        <taxon>Eukaryota</taxon>
        <taxon>Fungi</taxon>
        <taxon>Dikarya</taxon>
        <taxon>Ascomycota</taxon>
        <taxon>Saccharomycotina</taxon>
        <taxon>Dipodascomycetes</taxon>
        <taxon>Dipodascales</taxon>
        <taxon>Trichomonascaceae</taxon>
        <taxon>Wickerhamiella</taxon>
    </lineage>
</organism>
<evidence type="ECO:0000256" key="6">
    <source>
        <dbReference type="ARBA" id="ARBA00022927"/>
    </source>
</evidence>
<dbReference type="GO" id="GO:0015031">
    <property type="term" value="P:protein transport"/>
    <property type="evidence" value="ECO:0007669"/>
    <property type="project" value="UniProtKB-KW"/>
</dbReference>
<evidence type="ECO:0000256" key="1">
    <source>
        <dbReference type="ARBA" id="ARBA00004163"/>
    </source>
</evidence>
<comment type="caution">
    <text evidence="14">The sequence shown here is derived from an EMBL/GenBank/DDBJ whole genome shotgun (WGS) entry which is preliminary data.</text>
</comment>
<dbReference type="GO" id="GO:0005789">
    <property type="term" value="C:endoplasmic reticulum membrane"/>
    <property type="evidence" value="ECO:0007669"/>
    <property type="project" value="UniProtKB-SubCell"/>
</dbReference>
<gene>
    <name evidence="14" type="ORF">B9G98_02192</name>
</gene>
<dbReference type="PANTHER" id="PTHR21230:SF1">
    <property type="entry name" value="GOLGI SNAP RECEPTOR COMPLEX MEMBER 2"/>
    <property type="match status" value="1"/>
</dbReference>
<comment type="function">
    <text evidence="12">SNARE required for protein transport between the ER and the Golgi complex.</text>
</comment>
<comment type="similarity">
    <text evidence="10 12">Belongs to the BOS1 family.</text>
</comment>
<name>A0A2T0FHU7_9ASCO</name>
<dbReference type="PIRSF" id="PIRSF028865">
    <property type="entry name" value="Membrin-2"/>
    <property type="match status" value="1"/>
</dbReference>
<dbReference type="GO" id="GO:0006888">
    <property type="term" value="P:endoplasmic reticulum to Golgi vesicle-mediated transport"/>
    <property type="evidence" value="ECO:0007669"/>
    <property type="project" value="TreeGrafter"/>
</dbReference>
<dbReference type="GO" id="GO:0006906">
    <property type="term" value="P:vesicle fusion"/>
    <property type="evidence" value="ECO:0007669"/>
    <property type="project" value="TreeGrafter"/>
</dbReference>
<dbReference type="GO" id="GO:0000139">
    <property type="term" value="C:Golgi membrane"/>
    <property type="evidence" value="ECO:0007669"/>
    <property type="project" value="UniProtKB-SubCell"/>
</dbReference>
<evidence type="ECO:0000256" key="13">
    <source>
        <dbReference type="SAM" id="Phobius"/>
    </source>
</evidence>
<proteinExistence type="inferred from homology"/>
<evidence type="ECO:0000256" key="10">
    <source>
        <dbReference type="ARBA" id="ARBA00037983"/>
    </source>
</evidence>
<feature type="transmembrane region" description="Helical" evidence="13">
    <location>
        <begin position="200"/>
        <end position="220"/>
    </location>
</feature>
<evidence type="ECO:0000256" key="8">
    <source>
        <dbReference type="ARBA" id="ARBA00023034"/>
    </source>
</evidence>
<keyword evidence="9 12" id="KW-0472">Membrane</keyword>
<dbReference type="GO" id="GO:0031201">
    <property type="term" value="C:SNARE complex"/>
    <property type="evidence" value="ECO:0007669"/>
    <property type="project" value="TreeGrafter"/>
</dbReference>
<dbReference type="Pfam" id="PF12352">
    <property type="entry name" value="V-SNARE_C"/>
    <property type="match status" value="1"/>
</dbReference>
<dbReference type="AlphaFoldDB" id="A0A2T0FHU7"/>
<dbReference type="GO" id="GO:0000149">
    <property type="term" value="F:SNARE binding"/>
    <property type="evidence" value="ECO:0007669"/>
    <property type="project" value="TreeGrafter"/>
</dbReference>